<comment type="caution">
    <text evidence="1">The sequence shown here is derived from an EMBL/GenBank/DDBJ whole genome shotgun (WGS) entry which is preliminary data.</text>
</comment>
<evidence type="ECO:0000313" key="1">
    <source>
        <dbReference type="EMBL" id="GAI46454.1"/>
    </source>
</evidence>
<reference evidence="1" key="1">
    <citation type="journal article" date="2014" name="Front. Microbiol.">
        <title>High frequency of phylogenetically diverse reductive dehalogenase-homologous genes in deep subseafloor sedimentary metagenomes.</title>
        <authorList>
            <person name="Kawai M."/>
            <person name="Futagami T."/>
            <person name="Toyoda A."/>
            <person name="Takaki Y."/>
            <person name="Nishi S."/>
            <person name="Hori S."/>
            <person name="Arai W."/>
            <person name="Tsubouchi T."/>
            <person name="Morono Y."/>
            <person name="Uchiyama I."/>
            <person name="Ito T."/>
            <person name="Fujiyama A."/>
            <person name="Inagaki F."/>
            <person name="Takami H."/>
        </authorList>
    </citation>
    <scope>NUCLEOTIDE SEQUENCE</scope>
    <source>
        <strain evidence="1">Expedition CK06-06</strain>
    </source>
</reference>
<organism evidence="1">
    <name type="scientific">marine sediment metagenome</name>
    <dbReference type="NCBI Taxonomy" id="412755"/>
    <lineage>
        <taxon>unclassified sequences</taxon>
        <taxon>metagenomes</taxon>
        <taxon>ecological metagenomes</taxon>
    </lineage>
</organism>
<evidence type="ECO:0008006" key="2">
    <source>
        <dbReference type="Google" id="ProtNLM"/>
    </source>
</evidence>
<protein>
    <recommendedName>
        <fullName evidence="2">ZU5 domain-containing protein</fullName>
    </recommendedName>
</protein>
<dbReference type="EMBL" id="BARV01024458">
    <property type="protein sequence ID" value="GAI46454.1"/>
    <property type="molecule type" value="Genomic_DNA"/>
</dbReference>
<name>X1QT72_9ZZZZ</name>
<dbReference type="AlphaFoldDB" id="X1QT72"/>
<proteinExistence type="predicted"/>
<accession>X1QT72</accession>
<feature type="non-terminal residue" evidence="1">
    <location>
        <position position="267"/>
    </location>
</feature>
<sequence>CTNLPLSHGVLKRYLHSDTGSGAVSITASTEPGWGYGYGYRYGYGYGYEPGVGYGYGYYDFGYGFGYGYGYSPYVGATSITYSGSWTSPSGWPEGGYKIEVRVTANDTYFTQTSDEFTLSAPPVGVGFIGTIAPPAPPAAPGATDVSDLVTAAGVFTQDVTAESEDGKVALTIEEGTIGLTEEGEPLSEISITEVEDPPPPPADASIVGLTYELGPDGATFDPPITLTFTYDPDEIPAGVSEEDLVIAIWDADAGVWIELEGCTVDP</sequence>
<feature type="non-terminal residue" evidence="1">
    <location>
        <position position="1"/>
    </location>
</feature>
<gene>
    <name evidence="1" type="ORF">S06H3_39923</name>
</gene>